<proteinExistence type="predicted"/>
<evidence type="ECO:0000313" key="2">
    <source>
        <dbReference type="WBParaSite" id="nRc.2.0.1.t08791-RA"/>
    </source>
</evidence>
<evidence type="ECO:0000313" key="1">
    <source>
        <dbReference type="Proteomes" id="UP000887565"/>
    </source>
</evidence>
<dbReference type="Proteomes" id="UP000887565">
    <property type="component" value="Unplaced"/>
</dbReference>
<keyword evidence="1" id="KW-1185">Reference proteome</keyword>
<organism evidence="1 2">
    <name type="scientific">Romanomermis culicivorax</name>
    <name type="common">Nematode worm</name>
    <dbReference type="NCBI Taxonomy" id="13658"/>
    <lineage>
        <taxon>Eukaryota</taxon>
        <taxon>Metazoa</taxon>
        <taxon>Ecdysozoa</taxon>
        <taxon>Nematoda</taxon>
        <taxon>Enoplea</taxon>
        <taxon>Dorylaimia</taxon>
        <taxon>Mermithida</taxon>
        <taxon>Mermithoidea</taxon>
        <taxon>Mermithidae</taxon>
        <taxon>Romanomermis</taxon>
    </lineage>
</organism>
<protein>
    <submittedName>
        <fullName evidence="2">Uncharacterized protein</fullName>
    </submittedName>
</protein>
<name>A0A915I4V7_ROMCU</name>
<dbReference type="WBParaSite" id="nRc.2.0.1.t08791-RA">
    <property type="protein sequence ID" value="nRc.2.0.1.t08791-RA"/>
    <property type="gene ID" value="nRc.2.0.1.g08791"/>
</dbReference>
<accession>A0A915I4V7</accession>
<reference evidence="2" key="1">
    <citation type="submission" date="2022-11" db="UniProtKB">
        <authorList>
            <consortium name="WormBaseParasite"/>
        </authorList>
    </citation>
    <scope>IDENTIFICATION</scope>
</reference>
<sequence>MDEEDIELNCGSAKTITAFKFLHSLERFLTFGLDLNAFTMASHAEFFACTDFESVWGLFFGSIRLDAQSIDFDNDLDPAQMQMVLIKNLETTSHKS</sequence>
<dbReference type="AlphaFoldDB" id="A0A915I4V7"/>